<dbReference type="SUPFAM" id="SSF56059">
    <property type="entry name" value="Glutathione synthetase ATP-binding domain-like"/>
    <property type="match status" value="1"/>
</dbReference>
<dbReference type="RefSeq" id="WP_052413709.1">
    <property type="nucleotide sequence ID" value="NZ_CP009438.1"/>
</dbReference>
<dbReference type="InterPro" id="IPR053191">
    <property type="entry name" value="DcsG_Biosynth_Enzyme"/>
</dbReference>
<dbReference type="AlphaFoldDB" id="A0A089YXB0"/>
<dbReference type="KEGG" id="sgu:SGLAU_11205"/>
<organism evidence="2 3">
    <name type="scientific">Streptomyces glaucescens</name>
    <dbReference type="NCBI Taxonomy" id="1907"/>
    <lineage>
        <taxon>Bacteria</taxon>
        <taxon>Bacillati</taxon>
        <taxon>Actinomycetota</taxon>
        <taxon>Actinomycetes</taxon>
        <taxon>Kitasatosporales</taxon>
        <taxon>Streptomycetaceae</taxon>
        <taxon>Streptomyces</taxon>
    </lineage>
</organism>
<reference evidence="3" key="1">
    <citation type="journal article" date="2015" name="J. Biotechnol.">
        <title>Complete genome sequence of the actinobacterium Streptomyces glaucescens GLA.O (DSM 40922) consisting of a linear chromosome and one linear plasmid.</title>
        <authorList>
            <person name="Ortseifen V."/>
            <person name="Winkler A."/>
            <person name="Albersmeier A."/>
            <person name="Wendler S."/>
            <person name="Puhler A."/>
            <person name="Kalinowski J."/>
            <person name="Ruckert C."/>
        </authorList>
    </citation>
    <scope>NUCLEOTIDE SEQUENCE [LARGE SCALE GENOMIC DNA]</scope>
    <source>
        <strain evidence="3">DSM 40922 / GLA O</strain>
    </source>
</reference>
<sequence>MPSRIALVTCRPGPEVAVDRDLPALERALREAGADTRVVAWDDQGADWSAFDLALIRSTWDYSWRAQEFLEWAEKCQALTRLANPADVVRWNADKRYLGELAEAGVPTVPTRYIAPGERPDLPDDHEYVVKPTSGAGARFAARYTPDQRETAVRQLARMHEEGFTAMVQPYLRAVDVTGERALQFFGGSLLHASRKGAVLTPGTAYDAPKVPHPGVAAWQPSAAELAVAERALAAVPDPARLLYARVDLVDGEDGRPVVMELELVEPNLFLGLHPVSMARVVEAVLGAAGRGPGPRPPAARPAARTAG</sequence>
<feature type="region of interest" description="Disordered" evidence="1">
    <location>
        <begin position="288"/>
        <end position="308"/>
    </location>
</feature>
<accession>A0A089YXB0</accession>
<dbReference type="Proteomes" id="UP000029482">
    <property type="component" value="Chromosome"/>
</dbReference>
<evidence type="ECO:0000256" key="1">
    <source>
        <dbReference type="SAM" id="MobiDB-lite"/>
    </source>
</evidence>
<gene>
    <name evidence="2" type="ORF">SGLAU_11205</name>
</gene>
<evidence type="ECO:0008006" key="4">
    <source>
        <dbReference type="Google" id="ProtNLM"/>
    </source>
</evidence>
<dbReference type="EMBL" id="CP009438">
    <property type="protein sequence ID" value="AIR98245.1"/>
    <property type="molecule type" value="Genomic_DNA"/>
</dbReference>
<protein>
    <recommendedName>
        <fullName evidence="4">ATP-grasp domain-containing protein</fullName>
    </recommendedName>
</protein>
<dbReference type="PANTHER" id="PTHR39217:SF1">
    <property type="entry name" value="GLUTATHIONE SYNTHETASE"/>
    <property type="match status" value="1"/>
</dbReference>
<proteinExistence type="predicted"/>
<dbReference type="eggNOG" id="COG0189">
    <property type="taxonomic scope" value="Bacteria"/>
</dbReference>
<evidence type="ECO:0000313" key="2">
    <source>
        <dbReference type="EMBL" id="AIR98245.1"/>
    </source>
</evidence>
<dbReference type="STRING" id="1907.SGLAU_11205"/>
<dbReference type="OrthoDB" id="3373978at2"/>
<evidence type="ECO:0000313" key="3">
    <source>
        <dbReference type="Proteomes" id="UP000029482"/>
    </source>
</evidence>
<keyword evidence="3" id="KW-1185">Reference proteome</keyword>
<dbReference type="HOGENOM" id="CLU_070819_0_0_11"/>
<dbReference type="PANTHER" id="PTHR39217">
    <property type="match status" value="1"/>
</dbReference>
<name>A0A089YXB0_STRGA</name>